<feature type="domain" description="Nucleolar protein 4 helical" evidence="2">
    <location>
        <begin position="394"/>
        <end position="492"/>
    </location>
</feature>
<evidence type="ECO:0000313" key="3">
    <source>
        <dbReference type="EnsemblMetazoa" id="G2833.2:cds"/>
    </source>
</evidence>
<dbReference type="InterPro" id="IPR039788">
    <property type="entry name" value="NOL4/NOL4L"/>
</dbReference>
<organism evidence="3 4">
    <name type="scientific">Magallana gigas</name>
    <name type="common">Pacific oyster</name>
    <name type="synonym">Crassostrea gigas</name>
    <dbReference type="NCBI Taxonomy" id="29159"/>
    <lineage>
        <taxon>Eukaryota</taxon>
        <taxon>Metazoa</taxon>
        <taxon>Spiralia</taxon>
        <taxon>Lophotrochozoa</taxon>
        <taxon>Mollusca</taxon>
        <taxon>Bivalvia</taxon>
        <taxon>Autobranchia</taxon>
        <taxon>Pteriomorphia</taxon>
        <taxon>Ostreida</taxon>
        <taxon>Ostreoidea</taxon>
        <taxon>Ostreidae</taxon>
        <taxon>Magallana</taxon>
    </lineage>
</organism>
<evidence type="ECO:0000259" key="2">
    <source>
        <dbReference type="Pfam" id="PF23079"/>
    </source>
</evidence>
<feature type="region of interest" description="Disordered" evidence="1">
    <location>
        <begin position="249"/>
        <end position="392"/>
    </location>
</feature>
<dbReference type="AlphaFoldDB" id="A0A8W8LJF1"/>
<protein>
    <recommendedName>
        <fullName evidence="2">Nucleolar protein 4 helical domain-containing protein</fullName>
    </recommendedName>
</protein>
<feature type="region of interest" description="Disordered" evidence="1">
    <location>
        <begin position="508"/>
        <end position="598"/>
    </location>
</feature>
<dbReference type="Pfam" id="PF23079">
    <property type="entry name" value="HTH_NOL4_2nd"/>
    <property type="match status" value="1"/>
</dbReference>
<evidence type="ECO:0000313" key="4">
    <source>
        <dbReference type="Proteomes" id="UP000005408"/>
    </source>
</evidence>
<sequence length="683" mass="76567">MSSAARAVDSSRCSINKQEMFETFQTWALQNYGDSGKTKTVTHKKHDRIVKILTGEEPSTADNSKFRFWVKAKGFRLGPSVNKDGCDRTIYVPTKHVTDPNCNDTDKDYKKVAKVEEFFDIIYSVHVDMDGRGGKHAGQKRTYRAIAETYAFLPREAVTRFLMSCSDCQKRMHVTSTEETHSNASCESSYKPEASIEDPPIIDFSVPITQTYLNHMKQKGMAMDTGVTDELPRAFVESAPYLTLISKPASGTVRSEQKEGRRWQKKMSKKGNKTEKSKVEESMSSVDSTAESRDGSPALSDDTTTNNRSTPKEDSPMADEDTSLTFPMSKSPSTRSEDRGHPERKRRASEDSCESSTKLSEGGNNEESVCKDEDDDDDNDDDDKMPAGQDFDPERLKAFNMFVRLFVDENLDRMVPISKQPKDKIQAILEACDRQFPEFHIRSRKRIRTYLKSCRRMRRSKEQNGWEPMRPTPPHLTSAAAESLLAQACENESQNAKRMRLGLEPLPAASMHTNSSTTNSQSQTTAQQQQQQSTPAPSPHSQSSSNQTSPQSQQSASQVDRHAHTNNDFLRHQPPPPTFRPAPEFHPPFFTNGNGLFRPGFPGYQHPAHHHPPVLSHGALNPTSVQNGKLSPTDLSMKKQSSKSQLSAGEIATIKQLIGGYRESAAFLYRSADELEQLLLQQN</sequence>
<feature type="compositionally biased region" description="Acidic residues" evidence="1">
    <location>
        <begin position="372"/>
        <end position="383"/>
    </location>
</feature>
<reference evidence="3" key="1">
    <citation type="submission" date="2022-08" db="UniProtKB">
        <authorList>
            <consortium name="EnsemblMetazoa"/>
        </authorList>
    </citation>
    <scope>IDENTIFICATION</scope>
    <source>
        <strain evidence="3">05x7-T-G4-1.051#20</strain>
    </source>
</reference>
<feature type="compositionally biased region" description="Basic and acidic residues" evidence="1">
    <location>
        <begin position="272"/>
        <end position="281"/>
    </location>
</feature>
<dbReference type="PANTHER" id="PTHR12449">
    <property type="entry name" value="DEATH DOMAIN-CONTAINING PROTEIN"/>
    <property type="match status" value="1"/>
</dbReference>
<keyword evidence="4" id="KW-1185">Reference proteome</keyword>
<dbReference type="PANTHER" id="PTHR12449:SF22">
    <property type="entry name" value="NUCLEOLAR PROTEIN 4"/>
    <property type="match status" value="1"/>
</dbReference>
<dbReference type="Proteomes" id="UP000005408">
    <property type="component" value="Unassembled WGS sequence"/>
</dbReference>
<dbReference type="InterPro" id="IPR056549">
    <property type="entry name" value="HTH_NOL4"/>
</dbReference>
<proteinExistence type="predicted"/>
<feature type="compositionally biased region" description="Polar residues" evidence="1">
    <location>
        <begin position="323"/>
        <end position="334"/>
    </location>
</feature>
<dbReference type="EnsemblMetazoa" id="G2833.2">
    <property type="protein sequence ID" value="G2833.2:cds"/>
    <property type="gene ID" value="G2833"/>
</dbReference>
<accession>A0A8W8LJF1</accession>
<feature type="compositionally biased region" description="Polar residues" evidence="1">
    <location>
        <begin position="354"/>
        <end position="367"/>
    </location>
</feature>
<feature type="compositionally biased region" description="Pro residues" evidence="1">
    <location>
        <begin position="573"/>
        <end position="586"/>
    </location>
</feature>
<feature type="compositionally biased region" description="Low complexity" evidence="1">
    <location>
        <begin position="513"/>
        <end position="558"/>
    </location>
</feature>
<name>A0A8W8LJF1_MAGGI</name>
<feature type="compositionally biased region" description="Basic and acidic residues" evidence="1">
    <location>
        <begin position="559"/>
        <end position="571"/>
    </location>
</feature>
<evidence type="ECO:0000256" key="1">
    <source>
        <dbReference type="SAM" id="MobiDB-lite"/>
    </source>
</evidence>